<comment type="caution">
    <text evidence="3">The sequence shown here is derived from an EMBL/GenBank/DDBJ whole genome shotgun (WGS) entry which is preliminary data.</text>
</comment>
<evidence type="ECO:0000256" key="1">
    <source>
        <dbReference type="SAM" id="MobiDB-lite"/>
    </source>
</evidence>
<feature type="transmembrane region" description="Helical" evidence="2">
    <location>
        <begin position="107"/>
        <end position="127"/>
    </location>
</feature>
<evidence type="ECO:0000313" key="3">
    <source>
        <dbReference type="EMBL" id="KAA6390355.1"/>
    </source>
</evidence>
<feature type="transmembrane region" description="Helical" evidence="2">
    <location>
        <begin position="172"/>
        <end position="195"/>
    </location>
</feature>
<sequence length="608" mass="70847">LFSFFYGFKEVSQWLKNWHVVAIQMIYVFQWLFLPLHRPDVVNMRFYNVIRTIGLYLDPSFYIPSVITLAVFTLLIVILLFTVIALGFIMLYLQLQHMPINSKLKKVSIILVIILVYIIPNTVSILFGKASACAYGIPSNENIYMIYCHSKLQALGKALVYYLPYNFTWGNIIASSSYVAVTIGIIIVVVVGILAHNHSHRKWIITPLYSSKKEIEEKKAEFKRKTNVKRNVYQNQNVMNSASLKHDSQSNINGDISRSNYTESNNKNKEQITKYNEQQLTVKEDSIKLDLVVTGYKFKAKRRDQNYISNTLMSLSGMGIPLRTKSGQRVKINNNQYDNQYLDVQYAPQPQMIGFPQEINLQQYVMSIAKQMQNVSDVVPGMRWLEISEFSSELDLVSFADSVYSQLQKRIDHNNEFKFSADLCVSYGLFLIDFKSMDDKLIEGQLHYDADGALSDMQAWSEEAQEERRTIQAAQLAAQEQNSIVWARVTQLFNRASALYPNWTNRWIMFLKIKDYESEKSAHNQDKNQEKNKTKKKTRDLKRDDEEDDMKQKKEQKDVDDGMNEDEQYLLQDQDQDQERKKEQDDKKRKDNQISYEDNVDVIKQEIT</sequence>
<feature type="compositionally biased region" description="Polar residues" evidence="1">
    <location>
        <begin position="244"/>
        <end position="265"/>
    </location>
</feature>
<gene>
    <name evidence="3" type="ORF">EZS28_014118</name>
</gene>
<evidence type="ECO:0000313" key="4">
    <source>
        <dbReference type="Proteomes" id="UP000324800"/>
    </source>
</evidence>
<dbReference type="Proteomes" id="UP000324800">
    <property type="component" value="Unassembled WGS sequence"/>
</dbReference>
<name>A0A5J4W6K2_9EUKA</name>
<feature type="region of interest" description="Disordered" evidence="1">
    <location>
        <begin position="520"/>
        <end position="608"/>
    </location>
</feature>
<proteinExistence type="predicted"/>
<protein>
    <submittedName>
        <fullName evidence="3">Uncharacterized protein</fullName>
    </submittedName>
</protein>
<feature type="transmembrane region" description="Helical" evidence="2">
    <location>
        <begin position="46"/>
        <end position="63"/>
    </location>
</feature>
<dbReference type="EMBL" id="SNRW01003245">
    <property type="protein sequence ID" value="KAA6390355.1"/>
    <property type="molecule type" value="Genomic_DNA"/>
</dbReference>
<feature type="compositionally biased region" description="Basic and acidic residues" evidence="1">
    <location>
        <begin position="550"/>
        <end position="560"/>
    </location>
</feature>
<evidence type="ECO:0000256" key="2">
    <source>
        <dbReference type="SAM" id="Phobius"/>
    </source>
</evidence>
<feature type="compositionally biased region" description="Basic and acidic residues" evidence="1">
    <location>
        <begin position="520"/>
        <end position="532"/>
    </location>
</feature>
<feature type="region of interest" description="Disordered" evidence="1">
    <location>
        <begin position="244"/>
        <end position="269"/>
    </location>
</feature>
<keyword evidence="2" id="KW-0812">Transmembrane</keyword>
<feature type="non-terminal residue" evidence="3">
    <location>
        <position position="1"/>
    </location>
</feature>
<dbReference type="AlphaFoldDB" id="A0A5J4W6K2"/>
<accession>A0A5J4W6K2</accession>
<reference evidence="3 4" key="1">
    <citation type="submission" date="2019-03" db="EMBL/GenBank/DDBJ databases">
        <title>Single cell metagenomics reveals metabolic interactions within the superorganism composed of flagellate Streblomastix strix and complex community of Bacteroidetes bacteria on its surface.</title>
        <authorList>
            <person name="Treitli S.C."/>
            <person name="Kolisko M."/>
            <person name="Husnik F."/>
            <person name="Keeling P."/>
            <person name="Hampl V."/>
        </authorList>
    </citation>
    <scope>NUCLEOTIDE SEQUENCE [LARGE SCALE GENOMIC DNA]</scope>
    <source>
        <strain evidence="3">ST1C</strain>
    </source>
</reference>
<feature type="transmembrane region" description="Helical" evidence="2">
    <location>
        <begin position="69"/>
        <end position="95"/>
    </location>
</feature>
<keyword evidence="2" id="KW-1133">Transmembrane helix</keyword>
<feature type="transmembrane region" description="Helical" evidence="2">
    <location>
        <begin position="17"/>
        <end position="34"/>
    </location>
</feature>
<keyword evidence="2" id="KW-0472">Membrane</keyword>
<organism evidence="3 4">
    <name type="scientific">Streblomastix strix</name>
    <dbReference type="NCBI Taxonomy" id="222440"/>
    <lineage>
        <taxon>Eukaryota</taxon>
        <taxon>Metamonada</taxon>
        <taxon>Preaxostyla</taxon>
        <taxon>Oxymonadida</taxon>
        <taxon>Streblomastigidae</taxon>
        <taxon>Streblomastix</taxon>
    </lineage>
</organism>
<feature type="compositionally biased region" description="Basic and acidic residues" evidence="1">
    <location>
        <begin position="577"/>
        <end position="592"/>
    </location>
</feature>